<evidence type="ECO:0000256" key="1">
    <source>
        <dbReference type="SAM" id="MobiDB-lite"/>
    </source>
</evidence>
<dbReference type="GO" id="GO:0004672">
    <property type="term" value="F:protein kinase activity"/>
    <property type="evidence" value="ECO:0007669"/>
    <property type="project" value="InterPro"/>
</dbReference>
<feature type="compositionally biased region" description="Low complexity" evidence="1">
    <location>
        <begin position="14"/>
        <end position="27"/>
    </location>
</feature>
<name>A0A4Y9XVH7_9AGAM</name>
<feature type="region of interest" description="Disordered" evidence="1">
    <location>
        <begin position="1"/>
        <end position="83"/>
    </location>
</feature>
<feature type="domain" description="Protein kinase" evidence="2">
    <location>
        <begin position="729"/>
        <end position="1039"/>
    </location>
</feature>
<dbReference type="InterPro" id="IPR000719">
    <property type="entry name" value="Prot_kinase_dom"/>
</dbReference>
<protein>
    <recommendedName>
        <fullName evidence="2">Protein kinase domain-containing protein</fullName>
    </recommendedName>
</protein>
<reference evidence="3 4" key="1">
    <citation type="submission" date="2019-02" db="EMBL/GenBank/DDBJ databases">
        <title>Genome sequencing of the rare red list fungi Dentipellis fragilis.</title>
        <authorList>
            <person name="Buettner E."/>
            <person name="Kellner H."/>
        </authorList>
    </citation>
    <scope>NUCLEOTIDE SEQUENCE [LARGE SCALE GENOMIC DNA]</scope>
    <source>
        <strain evidence="3 4">DSM 105465</strain>
    </source>
</reference>
<dbReference type="STRING" id="205917.A0A4Y9XVH7"/>
<evidence type="ECO:0000313" key="4">
    <source>
        <dbReference type="Proteomes" id="UP000298327"/>
    </source>
</evidence>
<dbReference type="Pfam" id="PF04424">
    <property type="entry name" value="MINDY_DUB"/>
    <property type="match status" value="1"/>
</dbReference>
<dbReference type="GO" id="GO:0004843">
    <property type="term" value="F:cysteine-type deubiquitinase activity"/>
    <property type="evidence" value="ECO:0007669"/>
    <property type="project" value="InterPro"/>
</dbReference>
<evidence type="ECO:0000259" key="2">
    <source>
        <dbReference type="PROSITE" id="PS50011"/>
    </source>
</evidence>
<dbReference type="InterPro" id="IPR040976">
    <property type="entry name" value="Pkinase_fungal"/>
</dbReference>
<gene>
    <name evidence="3" type="ORF">EVG20_g10510</name>
</gene>
<dbReference type="SUPFAM" id="SSF56112">
    <property type="entry name" value="Protein kinase-like (PK-like)"/>
    <property type="match status" value="1"/>
</dbReference>
<proteinExistence type="predicted"/>
<dbReference type="InterPro" id="IPR033979">
    <property type="entry name" value="MINDY_domain"/>
</dbReference>
<dbReference type="GO" id="GO:0005524">
    <property type="term" value="F:ATP binding"/>
    <property type="evidence" value="ECO:0007669"/>
    <property type="project" value="InterPro"/>
</dbReference>
<evidence type="ECO:0000313" key="3">
    <source>
        <dbReference type="EMBL" id="TFY52529.1"/>
    </source>
</evidence>
<dbReference type="InterPro" id="IPR007518">
    <property type="entry name" value="MINDY"/>
</dbReference>
<organism evidence="3 4">
    <name type="scientific">Dentipellis fragilis</name>
    <dbReference type="NCBI Taxonomy" id="205917"/>
    <lineage>
        <taxon>Eukaryota</taxon>
        <taxon>Fungi</taxon>
        <taxon>Dikarya</taxon>
        <taxon>Basidiomycota</taxon>
        <taxon>Agaricomycotina</taxon>
        <taxon>Agaricomycetes</taxon>
        <taxon>Russulales</taxon>
        <taxon>Hericiaceae</taxon>
        <taxon>Dentipellis</taxon>
    </lineage>
</organism>
<dbReference type="Pfam" id="PF17667">
    <property type="entry name" value="Pkinase_fungal"/>
    <property type="match status" value="1"/>
</dbReference>
<dbReference type="GO" id="GO:1990380">
    <property type="term" value="F:K48-linked deubiquitinase activity"/>
    <property type="evidence" value="ECO:0007669"/>
    <property type="project" value="InterPro"/>
</dbReference>
<feature type="compositionally biased region" description="Low complexity" evidence="1">
    <location>
        <begin position="55"/>
        <end position="79"/>
    </location>
</feature>
<dbReference type="PROSITE" id="PS00109">
    <property type="entry name" value="PROTEIN_KINASE_TYR"/>
    <property type="match status" value="1"/>
</dbReference>
<dbReference type="InterPro" id="IPR011009">
    <property type="entry name" value="Kinase-like_dom_sf"/>
</dbReference>
<accession>A0A4Y9XVH7</accession>
<feature type="region of interest" description="Disordered" evidence="1">
    <location>
        <begin position="580"/>
        <end position="641"/>
    </location>
</feature>
<feature type="region of interest" description="Disordered" evidence="1">
    <location>
        <begin position="430"/>
        <end position="451"/>
    </location>
</feature>
<dbReference type="OrthoDB" id="10261212at2759"/>
<dbReference type="Gene3D" id="1.10.510.10">
    <property type="entry name" value="Transferase(Phosphotransferase) domain 1"/>
    <property type="match status" value="1"/>
</dbReference>
<comment type="caution">
    <text evidence="3">The sequence shown here is derived from an EMBL/GenBank/DDBJ whole genome shotgun (WGS) entry which is preliminary data.</text>
</comment>
<dbReference type="AlphaFoldDB" id="A0A4Y9XVH7"/>
<feature type="compositionally biased region" description="Low complexity" evidence="1">
    <location>
        <begin position="585"/>
        <end position="615"/>
    </location>
</feature>
<dbReference type="GO" id="GO:0005829">
    <property type="term" value="C:cytosol"/>
    <property type="evidence" value="ECO:0007669"/>
    <property type="project" value="TreeGrafter"/>
</dbReference>
<dbReference type="PANTHER" id="PTHR18063:SF6">
    <property type="entry name" value="UBIQUITIN CARBOXYL-TERMINAL HYDROLASE"/>
    <property type="match status" value="1"/>
</dbReference>
<dbReference type="PROSITE" id="PS50011">
    <property type="entry name" value="PROTEIN_KINASE_DOM"/>
    <property type="match status" value="1"/>
</dbReference>
<feature type="region of interest" description="Disordered" evidence="1">
    <location>
        <begin position="1057"/>
        <end position="1079"/>
    </location>
</feature>
<dbReference type="InterPro" id="IPR008266">
    <property type="entry name" value="Tyr_kinase_AS"/>
</dbReference>
<dbReference type="GO" id="GO:0016807">
    <property type="term" value="F:cysteine-type carboxypeptidase activity"/>
    <property type="evidence" value="ECO:0007669"/>
    <property type="project" value="TreeGrafter"/>
</dbReference>
<keyword evidence="4" id="KW-1185">Reference proteome</keyword>
<dbReference type="GO" id="GO:0071944">
    <property type="term" value="C:cell periphery"/>
    <property type="evidence" value="ECO:0007669"/>
    <property type="project" value="TreeGrafter"/>
</dbReference>
<dbReference type="PANTHER" id="PTHR18063">
    <property type="entry name" value="NF-E2 INDUCIBLE PROTEIN"/>
    <property type="match status" value="1"/>
</dbReference>
<sequence length="1111" mass="123221">MSAQVEHTNPFLDIPTANPTTNTIPEPGHISPADAPYSPTDTVPGDAAPPEPESAPEAGPSTAADADAAASAQAPAGDSHQTSREDVWYLKEILFGVDGQKRAFKIITQNFNGPCSLIAICNILILRGQIEILPHDRTTVSYEFLSQLLANHLLKNSPNVDISAALSKMPLTTKGMDLNPLFTGATRFRPAVDGGELELFEQAGIKLVHGWLIDPESPERAAVAHVEDYDTAVNLIVEADHLSNGQLVGDGAGPSQHSMEINDEDRQKIAHAYAVRAFLDQTQSQLTYHGLFTLASLLQPASLVALFRNSHLSVLYKSPGDDASLYTLVTDQVFLHEPSVVWERLEDVDQGASTFVDSEFRRSSPAGGDWAGYTAEGVSAAVERRQNQERVAFAVADPADHELARQLQEEEDAAAQLAYARRQQDVQEQRELYRRAQKQAGTDSSEQRKKKKDCIIITPVRNRSRTVAPYTDTTTVLAKQRYLELANDMDNQFVGPMPVADFLKDFLPKAPTPCPPVGGRFHKLRSVPKEKFEDQFISAVNASGICPDLALFNTTTKAGKQYAYDQKPDISVCIKTTSVDASDPTTSAGDSSDSEAGSTISEEESLTTSLVVSDESSSDSSDDAISSGSEYIPEDKASTHKPSYAVDCGAIVTERFDFTKESSPLAEFLWRFSHLSYAQRGHDTSVTTASKQETLLAHSHGLEGDIYKVLVVNDVDKAERYVLISAPTEYKLVVTGRASFGNIGVDMKTKKKVWLKDSWRINVDEIEKEYAVYTKLENKHVRNIASLVCGGDVGDQETVTHNYADAAWRYGKVDLLPHRHYRLVLGTIGRPLKNFKSTKEMVGAVYDALIAHWDAFSRTNILHRDISGGNILIVEDGNGTRGILIDWDLSKEETVETAQPRRKWRTGTWRFISAAILKNKSKVHEYWHDLESFAHVIIYHILRYRPWALKSFRFQMDYVYDSVEPQEDSDEVLGGSGKTSFFLGSHFEADTLEETMPPHLAGMIAELRESFRLSYTIGRQYNEDRTKAQLRLQSPNLYLDILDNHLKADGWAADDKSEDQLKSKPLTSQSCGTGKKRKANYSDSAFVPRDFKRTCRERNRGTSTLIPITET</sequence>
<dbReference type="GO" id="GO:0071108">
    <property type="term" value="P:protein K48-linked deubiquitination"/>
    <property type="evidence" value="ECO:0007669"/>
    <property type="project" value="TreeGrafter"/>
</dbReference>
<dbReference type="EMBL" id="SEOQ01001290">
    <property type="protein sequence ID" value="TFY52529.1"/>
    <property type="molecule type" value="Genomic_DNA"/>
</dbReference>
<dbReference type="Proteomes" id="UP000298327">
    <property type="component" value="Unassembled WGS sequence"/>
</dbReference>